<evidence type="ECO:0000256" key="8">
    <source>
        <dbReference type="ARBA" id="ARBA00022989"/>
    </source>
</evidence>
<dbReference type="EMBL" id="WWCR01000057">
    <property type="protein sequence ID" value="MYM75974.1"/>
    <property type="molecule type" value="Genomic_DNA"/>
</dbReference>
<evidence type="ECO:0000256" key="3">
    <source>
        <dbReference type="ARBA" id="ARBA00022670"/>
    </source>
</evidence>
<dbReference type="GO" id="GO:0005886">
    <property type="term" value="C:plasma membrane"/>
    <property type="evidence" value="ECO:0007669"/>
    <property type="project" value="UniProtKB-SubCell"/>
</dbReference>
<dbReference type="Gene3D" id="3.30.2010.10">
    <property type="entry name" value="Metalloproteases ('zincins'), catalytic domain"/>
    <property type="match status" value="1"/>
</dbReference>
<keyword evidence="10" id="KW-0472">Membrane</keyword>
<evidence type="ECO:0000256" key="2">
    <source>
        <dbReference type="ARBA" id="ARBA00022475"/>
    </source>
</evidence>
<dbReference type="Pfam" id="PF01435">
    <property type="entry name" value="Peptidase_M48"/>
    <property type="match status" value="1"/>
</dbReference>
<keyword evidence="4" id="KW-0812">Transmembrane</keyword>
<sequence length="392" mass="43166">MEPTTYHLAVCDYLERREPELWQWIAASRQQQDPELRLHLLKTTYQLSREAHAALHDAVALAAQRLGIAPEVALYQAQHDSQPNVAILIEDQAAHIVFSGPVLELLDAAELQAVIGHELAHYELWQRDGGRYWIGSRLVERLAAEEAGVGEWHHTALRYQQYMEIYADRGAYQVCQDIAPCIASLVKIQTGLKQVHVDSYLEQADRILAHQGVVSEAVSHPQSFIRARALALHAAGAPDGDATLAQWLDGALAPDALDILGQVEVAALTRSVVAGLLASPWFNSEAVRALARRYWDDFIPGEPAAGCHLGAVGQVRLPQPHQLGEYLSFVLLDFACADPSLEELPMAAALQLAEQLDIADAFERAVLKETKLKKAAVARLRAMTIPTVIPRP</sequence>
<keyword evidence="5" id="KW-0479">Metal-binding</keyword>
<keyword evidence="3 11" id="KW-0645">Protease</keyword>
<dbReference type="RefSeq" id="WP_161052500.1">
    <property type="nucleotide sequence ID" value="NZ_WWCR01000057.1"/>
</dbReference>
<evidence type="ECO:0000313" key="13">
    <source>
        <dbReference type="EMBL" id="MYM75974.1"/>
    </source>
</evidence>
<gene>
    <name evidence="13" type="ORF">GTP56_27800</name>
</gene>
<dbReference type="Proteomes" id="UP000469734">
    <property type="component" value="Unassembled WGS sequence"/>
</dbReference>
<dbReference type="PANTHER" id="PTHR43221:SF1">
    <property type="entry name" value="PROTEASE HTPX"/>
    <property type="match status" value="1"/>
</dbReference>
<comment type="cofactor">
    <cofactor evidence="11">
        <name>Zn(2+)</name>
        <dbReference type="ChEBI" id="CHEBI:29105"/>
    </cofactor>
    <text evidence="11">Binds 1 zinc ion per subunit.</text>
</comment>
<name>A0A7X4H7X1_9BURK</name>
<dbReference type="PANTHER" id="PTHR43221">
    <property type="entry name" value="PROTEASE HTPX"/>
    <property type="match status" value="1"/>
</dbReference>
<organism evidence="13 14">
    <name type="scientific">Duganella margarita</name>
    <dbReference type="NCBI Taxonomy" id="2692170"/>
    <lineage>
        <taxon>Bacteria</taxon>
        <taxon>Pseudomonadati</taxon>
        <taxon>Pseudomonadota</taxon>
        <taxon>Betaproteobacteria</taxon>
        <taxon>Burkholderiales</taxon>
        <taxon>Oxalobacteraceae</taxon>
        <taxon>Telluria group</taxon>
        <taxon>Duganella</taxon>
    </lineage>
</organism>
<reference evidence="13 14" key="1">
    <citation type="submission" date="2019-12" db="EMBL/GenBank/DDBJ databases">
        <title>Novel species isolated from a subtropical stream in China.</title>
        <authorList>
            <person name="Lu H."/>
        </authorList>
    </citation>
    <scope>NUCLEOTIDE SEQUENCE [LARGE SCALE GENOMIC DNA]</scope>
    <source>
        <strain evidence="13 14">FT134W</strain>
    </source>
</reference>
<proteinExistence type="inferred from homology"/>
<evidence type="ECO:0000256" key="10">
    <source>
        <dbReference type="ARBA" id="ARBA00023136"/>
    </source>
</evidence>
<dbReference type="GO" id="GO:0046872">
    <property type="term" value="F:metal ion binding"/>
    <property type="evidence" value="ECO:0007669"/>
    <property type="project" value="UniProtKB-KW"/>
</dbReference>
<dbReference type="InterPro" id="IPR001915">
    <property type="entry name" value="Peptidase_M48"/>
</dbReference>
<evidence type="ECO:0000256" key="4">
    <source>
        <dbReference type="ARBA" id="ARBA00022692"/>
    </source>
</evidence>
<keyword evidence="2" id="KW-1003">Cell membrane</keyword>
<protein>
    <submittedName>
        <fullName evidence="13">M48 family metalloprotease</fullName>
    </submittedName>
</protein>
<dbReference type="AlphaFoldDB" id="A0A7X4H7X1"/>
<keyword evidence="7 11" id="KW-0862">Zinc</keyword>
<evidence type="ECO:0000259" key="12">
    <source>
        <dbReference type="Pfam" id="PF01435"/>
    </source>
</evidence>
<accession>A0A7X4H7X1</accession>
<keyword evidence="9 11" id="KW-0482">Metalloprotease</keyword>
<dbReference type="GO" id="GO:0004222">
    <property type="term" value="F:metalloendopeptidase activity"/>
    <property type="evidence" value="ECO:0007669"/>
    <property type="project" value="InterPro"/>
</dbReference>
<evidence type="ECO:0000256" key="9">
    <source>
        <dbReference type="ARBA" id="ARBA00023049"/>
    </source>
</evidence>
<evidence type="ECO:0000256" key="1">
    <source>
        <dbReference type="ARBA" id="ARBA00004651"/>
    </source>
</evidence>
<dbReference type="GO" id="GO:0006508">
    <property type="term" value="P:proteolysis"/>
    <property type="evidence" value="ECO:0007669"/>
    <property type="project" value="UniProtKB-KW"/>
</dbReference>
<comment type="subcellular location">
    <subcellularLocation>
        <location evidence="1">Cell membrane</location>
        <topology evidence="1">Multi-pass membrane protein</topology>
    </subcellularLocation>
</comment>
<comment type="caution">
    <text evidence="13">The sequence shown here is derived from an EMBL/GenBank/DDBJ whole genome shotgun (WGS) entry which is preliminary data.</text>
</comment>
<keyword evidence="6 11" id="KW-0378">Hydrolase</keyword>
<comment type="similarity">
    <text evidence="11">Belongs to the peptidase M48 family.</text>
</comment>
<evidence type="ECO:0000256" key="11">
    <source>
        <dbReference type="RuleBase" id="RU003983"/>
    </source>
</evidence>
<evidence type="ECO:0000256" key="5">
    <source>
        <dbReference type="ARBA" id="ARBA00022723"/>
    </source>
</evidence>
<evidence type="ECO:0000256" key="6">
    <source>
        <dbReference type="ARBA" id="ARBA00022801"/>
    </source>
</evidence>
<evidence type="ECO:0000256" key="7">
    <source>
        <dbReference type="ARBA" id="ARBA00022833"/>
    </source>
</evidence>
<dbReference type="InterPro" id="IPR050083">
    <property type="entry name" value="HtpX_protease"/>
</dbReference>
<feature type="domain" description="Peptidase M48" evidence="12">
    <location>
        <begin position="54"/>
        <end position="122"/>
    </location>
</feature>
<keyword evidence="8" id="KW-1133">Transmembrane helix</keyword>
<evidence type="ECO:0000313" key="14">
    <source>
        <dbReference type="Proteomes" id="UP000469734"/>
    </source>
</evidence>